<dbReference type="GO" id="GO:0006086">
    <property type="term" value="P:pyruvate decarboxylation to acetyl-CoA"/>
    <property type="evidence" value="ECO:0007669"/>
    <property type="project" value="InterPro"/>
</dbReference>
<evidence type="ECO:0000259" key="2">
    <source>
        <dbReference type="PROSITE" id="PS50968"/>
    </source>
</evidence>
<dbReference type="AlphaFoldDB" id="A0A9N7R2W5"/>
<dbReference type="InterPro" id="IPR045257">
    <property type="entry name" value="E2/Pdx1"/>
</dbReference>
<proteinExistence type="predicted"/>
<dbReference type="PANTHER" id="PTHR23151:SF90">
    <property type="entry name" value="DIHYDROLIPOYLLYSINE-RESIDUE ACETYLTRANSFERASE COMPONENT OF PYRUVATE DEHYDROGENASE COMPLEX, MITOCHONDRIAL-RELATED"/>
    <property type="match status" value="1"/>
</dbReference>
<accession>A0A9N7R2W5</accession>
<dbReference type="InterPro" id="IPR011053">
    <property type="entry name" value="Single_hybrid_motif"/>
</dbReference>
<feature type="region of interest" description="Disordered" evidence="1">
    <location>
        <begin position="40"/>
        <end position="59"/>
    </location>
</feature>
<keyword evidence="4" id="KW-1185">Reference proteome</keyword>
<dbReference type="InterPro" id="IPR000089">
    <property type="entry name" value="Biotin_lipoyl"/>
</dbReference>
<feature type="domain" description="Lipoyl-binding" evidence="2">
    <location>
        <begin position="47"/>
        <end position="86"/>
    </location>
</feature>
<dbReference type="OrthoDB" id="1425086at2759"/>
<dbReference type="PROSITE" id="PS50968">
    <property type="entry name" value="BIOTINYL_LIPOYL"/>
    <property type="match status" value="1"/>
</dbReference>
<name>A0A9N7R2W5_STRHE</name>
<evidence type="ECO:0000256" key="1">
    <source>
        <dbReference type="SAM" id="MobiDB-lite"/>
    </source>
</evidence>
<feature type="non-terminal residue" evidence="3">
    <location>
        <position position="1"/>
    </location>
</feature>
<dbReference type="Pfam" id="PF00364">
    <property type="entry name" value="Biotin_lipoyl"/>
    <property type="match status" value="1"/>
</dbReference>
<evidence type="ECO:0000313" key="4">
    <source>
        <dbReference type="Proteomes" id="UP001153555"/>
    </source>
</evidence>
<keyword evidence="3" id="KW-0670">Pyruvate</keyword>
<dbReference type="EMBL" id="CACSLK010011227">
    <property type="protein sequence ID" value="CAA0812677.1"/>
    <property type="molecule type" value="Genomic_DNA"/>
</dbReference>
<comment type="caution">
    <text evidence="3">The sequence shown here is derived from an EMBL/GenBank/DDBJ whole genome shotgun (WGS) entry which is preliminary data.</text>
</comment>
<feature type="non-terminal residue" evidence="3">
    <location>
        <position position="86"/>
    </location>
</feature>
<dbReference type="Gene3D" id="2.40.50.100">
    <property type="match status" value="1"/>
</dbReference>
<dbReference type="SUPFAM" id="SSF51230">
    <property type="entry name" value="Single hybrid motif"/>
    <property type="match status" value="1"/>
</dbReference>
<organism evidence="3 4">
    <name type="scientific">Striga hermonthica</name>
    <name type="common">Purple witchweed</name>
    <name type="synonym">Buchnera hermonthica</name>
    <dbReference type="NCBI Taxonomy" id="68872"/>
    <lineage>
        <taxon>Eukaryota</taxon>
        <taxon>Viridiplantae</taxon>
        <taxon>Streptophyta</taxon>
        <taxon>Embryophyta</taxon>
        <taxon>Tracheophyta</taxon>
        <taxon>Spermatophyta</taxon>
        <taxon>Magnoliopsida</taxon>
        <taxon>eudicotyledons</taxon>
        <taxon>Gunneridae</taxon>
        <taxon>Pentapetalae</taxon>
        <taxon>asterids</taxon>
        <taxon>lamiids</taxon>
        <taxon>Lamiales</taxon>
        <taxon>Orobanchaceae</taxon>
        <taxon>Buchnereae</taxon>
        <taxon>Striga</taxon>
    </lineage>
</organism>
<dbReference type="GO" id="GO:0045254">
    <property type="term" value="C:pyruvate dehydrogenase complex"/>
    <property type="evidence" value="ECO:0007669"/>
    <property type="project" value="InterPro"/>
</dbReference>
<dbReference type="CDD" id="cd06849">
    <property type="entry name" value="lipoyl_domain"/>
    <property type="match status" value="1"/>
</dbReference>
<reference evidence="3" key="1">
    <citation type="submission" date="2019-12" db="EMBL/GenBank/DDBJ databases">
        <authorList>
            <person name="Scholes J."/>
        </authorList>
    </citation>
    <scope>NUCLEOTIDE SEQUENCE</scope>
</reference>
<protein>
    <submittedName>
        <fullName evidence="3">Dihydrolipoyllysine-residue acetyltransferase component 2 of pyruvate dehydrogenase complex-mitochondrial</fullName>
    </submittedName>
</protein>
<dbReference type="PANTHER" id="PTHR23151">
    <property type="entry name" value="DIHYDROLIPOAMIDE ACETYL/SUCCINYL-TRANSFERASE-RELATED"/>
    <property type="match status" value="1"/>
</dbReference>
<evidence type="ECO:0000313" key="3">
    <source>
        <dbReference type="EMBL" id="CAA0812677.1"/>
    </source>
</evidence>
<gene>
    <name evidence="3" type="ORF">SHERM_13237</name>
</gene>
<sequence>VSSMRMNKGNGLWITSKVRTPATGVLFNSQPANLVRRFSTDSGLPPHQEIGMPSLSPTMTEGNIARWLKKEGDKVSPGEVLCEVET</sequence>
<dbReference type="Proteomes" id="UP001153555">
    <property type="component" value="Unassembled WGS sequence"/>
</dbReference>
<dbReference type="GO" id="GO:0004742">
    <property type="term" value="F:dihydrolipoyllysine-residue acetyltransferase activity"/>
    <property type="evidence" value="ECO:0007669"/>
    <property type="project" value="TreeGrafter"/>
</dbReference>